<evidence type="ECO:0000256" key="1">
    <source>
        <dbReference type="ARBA" id="ARBA00006284"/>
    </source>
</evidence>
<dbReference type="InterPro" id="IPR018197">
    <property type="entry name" value="Glycerate_kinase_RE-like"/>
</dbReference>
<dbReference type="NCBIfam" id="TIGR00045">
    <property type="entry name" value="glycerate kinase"/>
    <property type="match status" value="1"/>
</dbReference>
<protein>
    <submittedName>
        <fullName evidence="5">Glycerate kinase</fullName>
    </submittedName>
</protein>
<keyword evidence="2 4" id="KW-0808">Transferase</keyword>
<dbReference type="InterPro" id="IPR036129">
    <property type="entry name" value="Glycerate_kinase_sf"/>
</dbReference>
<dbReference type="Proteomes" id="UP001596108">
    <property type="component" value="Unassembled WGS sequence"/>
</dbReference>
<dbReference type="InterPro" id="IPR004381">
    <property type="entry name" value="Glycerate_kinase"/>
</dbReference>
<dbReference type="PANTHER" id="PTHR21599:SF0">
    <property type="entry name" value="GLYCERATE KINASE"/>
    <property type="match status" value="1"/>
</dbReference>
<organism evidence="5 6">
    <name type="scientific">Cohnella yongneupensis</name>
    <dbReference type="NCBI Taxonomy" id="425006"/>
    <lineage>
        <taxon>Bacteria</taxon>
        <taxon>Bacillati</taxon>
        <taxon>Bacillota</taxon>
        <taxon>Bacilli</taxon>
        <taxon>Bacillales</taxon>
        <taxon>Paenibacillaceae</taxon>
        <taxon>Cohnella</taxon>
    </lineage>
</organism>
<dbReference type="EMBL" id="JBHSNC010000052">
    <property type="protein sequence ID" value="MFC5531265.1"/>
    <property type="molecule type" value="Genomic_DNA"/>
</dbReference>
<dbReference type="Gene3D" id="3.40.50.10350">
    <property type="entry name" value="Glycerate kinase, domain 1"/>
    <property type="match status" value="1"/>
</dbReference>
<evidence type="ECO:0000256" key="2">
    <source>
        <dbReference type="ARBA" id="ARBA00022679"/>
    </source>
</evidence>
<dbReference type="SUPFAM" id="SSF110738">
    <property type="entry name" value="Glycerate kinase I"/>
    <property type="match status" value="1"/>
</dbReference>
<dbReference type="PANTHER" id="PTHR21599">
    <property type="entry name" value="GLYCERATE KINASE"/>
    <property type="match status" value="1"/>
</dbReference>
<comment type="caution">
    <text evidence="5">The sequence shown here is derived from an EMBL/GenBank/DDBJ whole genome shotgun (WGS) entry which is preliminary data.</text>
</comment>
<dbReference type="Gene3D" id="3.90.1510.10">
    <property type="entry name" value="Glycerate kinase, domain 2"/>
    <property type="match status" value="1"/>
</dbReference>
<keyword evidence="6" id="KW-1185">Reference proteome</keyword>
<sequence length="378" mass="39281">MRIVLAPDSLKGSLTATQACQAIEEGILNVAPDTEIVRLPMADGGEGTIESLVYALGGSIREATVRDPLGREVRASYGVLADGITTVVELAQASGHTLLSKQERNPLVASTYGTGQLIARCLDDGYRNVLLGLGGSATNDAGTGMMRALGVRFLDEAGLPLPDGGDALGALRTIDLSSIDPRLAETKVTAVTDVRNALCGDDGASRVFGPQKGATEADVRRLDEALSTFADVVKRQLGFDVAVMPGAGAAGGTGAGALAFLGAELRPGCELLADYYRFDERIAGADLIITGEGRLDAQTLSGKVVAGLCRRARVQGVPVAALCGSIGLSAREMDAIGLAAAMSIVSGPCNLSEAVDHAYEWMRDRAEQLMRIVRLGRL</sequence>
<proteinExistence type="inferred from homology"/>
<evidence type="ECO:0000313" key="5">
    <source>
        <dbReference type="EMBL" id="MFC5531265.1"/>
    </source>
</evidence>
<dbReference type="Pfam" id="PF02595">
    <property type="entry name" value="Gly_kinase"/>
    <property type="match status" value="1"/>
</dbReference>
<name>A0ABW0R4J8_9BACL</name>
<dbReference type="RefSeq" id="WP_378113220.1">
    <property type="nucleotide sequence ID" value="NZ_JBHSNC010000052.1"/>
</dbReference>
<evidence type="ECO:0000256" key="3">
    <source>
        <dbReference type="ARBA" id="ARBA00022777"/>
    </source>
</evidence>
<dbReference type="InterPro" id="IPR018193">
    <property type="entry name" value="Glyc_kinase_flavodox-like_fold"/>
</dbReference>
<dbReference type="PIRSF" id="PIRSF006078">
    <property type="entry name" value="GlxK"/>
    <property type="match status" value="1"/>
</dbReference>
<reference evidence="6" key="1">
    <citation type="journal article" date="2019" name="Int. J. Syst. Evol. Microbiol.">
        <title>The Global Catalogue of Microorganisms (GCM) 10K type strain sequencing project: providing services to taxonomists for standard genome sequencing and annotation.</title>
        <authorList>
            <consortium name="The Broad Institute Genomics Platform"/>
            <consortium name="The Broad Institute Genome Sequencing Center for Infectious Disease"/>
            <person name="Wu L."/>
            <person name="Ma J."/>
        </authorList>
    </citation>
    <scope>NUCLEOTIDE SEQUENCE [LARGE SCALE GENOMIC DNA]</scope>
    <source>
        <strain evidence="6">CGMCC 1.18578</strain>
    </source>
</reference>
<keyword evidence="3 4" id="KW-0418">Kinase</keyword>
<evidence type="ECO:0000313" key="6">
    <source>
        <dbReference type="Proteomes" id="UP001596108"/>
    </source>
</evidence>
<dbReference type="GO" id="GO:0016301">
    <property type="term" value="F:kinase activity"/>
    <property type="evidence" value="ECO:0007669"/>
    <property type="project" value="UniProtKB-KW"/>
</dbReference>
<evidence type="ECO:0000256" key="4">
    <source>
        <dbReference type="PIRNR" id="PIRNR006078"/>
    </source>
</evidence>
<comment type="similarity">
    <text evidence="1 4">Belongs to the glycerate kinase type-1 family.</text>
</comment>
<gene>
    <name evidence="5" type="ORF">ACFPQ4_17740</name>
</gene>
<accession>A0ABW0R4J8</accession>